<accession>A0A1Q3BCA5</accession>
<dbReference type="STRING" id="3775.A0A1Q3BCA5"/>
<reference evidence="2" key="1">
    <citation type="submission" date="2016-04" db="EMBL/GenBank/DDBJ databases">
        <title>Cephalotus genome sequencing.</title>
        <authorList>
            <person name="Fukushima K."/>
            <person name="Hasebe M."/>
            <person name="Fang X."/>
        </authorList>
    </citation>
    <scope>NUCLEOTIDE SEQUENCE [LARGE SCALE GENOMIC DNA]</scope>
    <source>
        <strain evidence="2">cv. St1</strain>
    </source>
</reference>
<dbReference type="AlphaFoldDB" id="A0A1Q3BCA5"/>
<sequence>MVFFGNTSNVIQSRILDISKLKRGSFPFSYLGITFITSRLRSMDCKRLVEAIMTRIQAWTSKHLSFAGRLQRITSVLNSMKQYWCMNFVLPKQVLQDCDELLRRFLWFGTSNTKTSGKVRWSMVCRPKEKGGRGLRNSNEVNKATMLSIL</sequence>
<dbReference type="EMBL" id="BDDD01000421">
    <property type="protein sequence ID" value="GAV65549.1"/>
    <property type="molecule type" value="Genomic_DNA"/>
</dbReference>
<dbReference type="Proteomes" id="UP000187406">
    <property type="component" value="Unassembled WGS sequence"/>
</dbReference>
<proteinExistence type="predicted"/>
<dbReference type="OrthoDB" id="1739308at2759"/>
<dbReference type="PANTHER" id="PTHR33116:SF78">
    <property type="entry name" value="OS12G0587133 PROTEIN"/>
    <property type="match status" value="1"/>
</dbReference>
<evidence type="ECO:0008006" key="3">
    <source>
        <dbReference type="Google" id="ProtNLM"/>
    </source>
</evidence>
<dbReference type="PANTHER" id="PTHR33116">
    <property type="entry name" value="REVERSE TRANSCRIPTASE ZINC-BINDING DOMAIN-CONTAINING PROTEIN-RELATED-RELATED"/>
    <property type="match status" value="1"/>
</dbReference>
<name>A0A1Q3BCA5_CEPFO</name>
<protein>
    <recommendedName>
        <fullName evidence="3">RVT_1 domain-containing protein</fullName>
    </recommendedName>
</protein>
<dbReference type="InParanoid" id="A0A1Q3BCA5"/>
<comment type="caution">
    <text evidence="1">The sequence shown here is derived from an EMBL/GenBank/DDBJ whole genome shotgun (WGS) entry which is preliminary data.</text>
</comment>
<keyword evidence="2" id="KW-1185">Reference proteome</keyword>
<organism evidence="1 2">
    <name type="scientific">Cephalotus follicularis</name>
    <name type="common">Albany pitcher plant</name>
    <dbReference type="NCBI Taxonomy" id="3775"/>
    <lineage>
        <taxon>Eukaryota</taxon>
        <taxon>Viridiplantae</taxon>
        <taxon>Streptophyta</taxon>
        <taxon>Embryophyta</taxon>
        <taxon>Tracheophyta</taxon>
        <taxon>Spermatophyta</taxon>
        <taxon>Magnoliopsida</taxon>
        <taxon>eudicotyledons</taxon>
        <taxon>Gunneridae</taxon>
        <taxon>Pentapetalae</taxon>
        <taxon>rosids</taxon>
        <taxon>fabids</taxon>
        <taxon>Oxalidales</taxon>
        <taxon>Cephalotaceae</taxon>
        <taxon>Cephalotus</taxon>
    </lineage>
</organism>
<evidence type="ECO:0000313" key="2">
    <source>
        <dbReference type="Proteomes" id="UP000187406"/>
    </source>
</evidence>
<evidence type="ECO:0000313" key="1">
    <source>
        <dbReference type="EMBL" id="GAV65549.1"/>
    </source>
</evidence>
<gene>
    <name evidence="1" type="ORF">CFOL_v3_09064</name>
</gene>